<feature type="compositionally biased region" description="Polar residues" evidence="1">
    <location>
        <begin position="56"/>
        <end position="71"/>
    </location>
</feature>
<evidence type="ECO:0000256" key="1">
    <source>
        <dbReference type="SAM" id="MobiDB-lite"/>
    </source>
</evidence>
<dbReference type="PANTHER" id="PTHR33116:SF86">
    <property type="entry name" value="REVERSE TRANSCRIPTASE DOMAIN-CONTAINING PROTEIN"/>
    <property type="match status" value="1"/>
</dbReference>
<reference evidence="3" key="1">
    <citation type="submission" date="2018-11" db="EMBL/GenBank/DDBJ databases">
        <authorList>
            <person name="Grassa J C."/>
        </authorList>
    </citation>
    <scope>NUCLEOTIDE SEQUENCE [LARGE SCALE GENOMIC DNA]</scope>
</reference>
<accession>A0A803Q977</accession>
<dbReference type="SUPFAM" id="SSF56219">
    <property type="entry name" value="DNase I-like"/>
    <property type="match status" value="1"/>
</dbReference>
<dbReference type="Gene3D" id="3.60.10.10">
    <property type="entry name" value="Endonuclease/exonuclease/phosphatase"/>
    <property type="match status" value="1"/>
</dbReference>
<dbReference type="InterPro" id="IPR036691">
    <property type="entry name" value="Endo/exonu/phosph_ase_sf"/>
</dbReference>
<dbReference type="AlphaFoldDB" id="A0A803Q977"/>
<sequence>MESEAMVGEGGVSHLSGAEDGAIMQPKIMEIDSVDGREDRDSMIVGKNKSVLMGTDGTNNEHSGDSSNGGNLTKAVLNEDDLLMIMENKRRRTEIEKAYAESELSGVKMGRMNEDLDGSKNVLKRFEEEVQVLEFGRDYIDAIITDGVYGHWRLTGLYGEPKRHLRRKTWELLTVLNNKQNLPWCIIGDLNDITSSEDKRGGNPYPNWLIEGFNDVLTECGRHKLELFGHPYTWECRRGTSDWVEVRIDRALASQSWRIKECKKEIFQWKKGSDMGLVEKYQQAVNNLNNILLQKELFWKQKSKQLWLREGDRNSKYFHATATARRRQNAIQRLRIATGEWVDWQGGLLQVVVDYFNDLFTPSAVNFAEVVDCAPSTVTIDQNKKLLEPVLDEEIKRALFQMHPDKSPGPDGMTPGFYQKYWSTAFIESLLLRMGFDRRVVELIMFCVSTVTYNVTHGGHSMGPICPGRGLRQGDPLSPYLFLICAEGFLAILRNLEGMMENFWWKAQSNSSSKGVSWFSWKRLCQHKHVGGLGFRDLRDYNLSFLGKQGWRLLTKKDTLVERIYKARYYPNGSFLQAELGQNPSFIWHSIWEAQALVRNGARRSIGSGSSVSILLDPWLPMDSNPFIISDHQVTRLRRICGIGIWNIRGYIRLRVPTSSCNLLLGIGCIWKKKIARKNCGNLKSLQKFNTSYGGLVQLLEPLCCAASNLSLFQDFSSLFFALLEEDRGDVILDAAMVSWSLWKTRNEVLWQKKFATTLRVVKSARQVLNQWTVARSQQSLFQTGVSFHCNHWRKLENFQVKVNVDGAIFEAYQRFGFGCVARKWKIT</sequence>
<name>A0A803Q977_CANSA</name>
<organism evidence="3 4">
    <name type="scientific">Cannabis sativa</name>
    <name type="common">Hemp</name>
    <name type="synonym">Marijuana</name>
    <dbReference type="NCBI Taxonomy" id="3483"/>
    <lineage>
        <taxon>Eukaryota</taxon>
        <taxon>Viridiplantae</taxon>
        <taxon>Streptophyta</taxon>
        <taxon>Embryophyta</taxon>
        <taxon>Tracheophyta</taxon>
        <taxon>Spermatophyta</taxon>
        <taxon>Magnoliopsida</taxon>
        <taxon>eudicotyledons</taxon>
        <taxon>Gunneridae</taxon>
        <taxon>Pentapetalae</taxon>
        <taxon>rosids</taxon>
        <taxon>fabids</taxon>
        <taxon>Rosales</taxon>
        <taxon>Cannabaceae</taxon>
        <taxon>Cannabis</taxon>
    </lineage>
</organism>
<evidence type="ECO:0000313" key="4">
    <source>
        <dbReference type="Proteomes" id="UP000596661"/>
    </source>
</evidence>
<protein>
    <recommendedName>
        <fullName evidence="2">Endonuclease/exonuclease/phosphatase domain-containing protein</fullName>
    </recommendedName>
</protein>
<dbReference type="Gramene" id="evm.model.08.1603">
    <property type="protein sequence ID" value="cds.evm.model.08.1603"/>
    <property type="gene ID" value="evm.TU.08.1603"/>
</dbReference>
<dbReference type="EnsemblPlants" id="evm.model.08.1603">
    <property type="protein sequence ID" value="cds.evm.model.08.1603"/>
    <property type="gene ID" value="evm.TU.08.1603"/>
</dbReference>
<feature type="region of interest" description="Disordered" evidence="1">
    <location>
        <begin position="1"/>
        <end position="24"/>
    </location>
</feature>
<dbReference type="InterPro" id="IPR005135">
    <property type="entry name" value="Endo/exonuclease/phosphatase"/>
</dbReference>
<evidence type="ECO:0000313" key="3">
    <source>
        <dbReference type="EnsemblPlants" id="cds.evm.model.08.1603"/>
    </source>
</evidence>
<evidence type="ECO:0000259" key="2">
    <source>
        <dbReference type="Pfam" id="PF03372"/>
    </source>
</evidence>
<dbReference type="EMBL" id="UZAU01000714">
    <property type="status" value="NOT_ANNOTATED_CDS"/>
    <property type="molecule type" value="Genomic_DNA"/>
</dbReference>
<dbReference type="Pfam" id="PF03372">
    <property type="entry name" value="Exo_endo_phos"/>
    <property type="match status" value="1"/>
</dbReference>
<dbReference type="PANTHER" id="PTHR33116">
    <property type="entry name" value="REVERSE TRANSCRIPTASE ZINC-BINDING DOMAIN-CONTAINING PROTEIN-RELATED-RELATED"/>
    <property type="match status" value="1"/>
</dbReference>
<feature type="domain" description="Endonuclease/exonuclease/phosphatase" evidence="2">
    <location>
        <begin position="145"/>
        <end position="262"/>
    </location>
</feature>
<proteinExistence type="predicted"/>
<keyword evidence="4" id="KW-1185">Reference proteome</keyword>
<dbReference type="Proteomes" id="UP000596661">
    <property type="component" value="Chromosome 8"/>
</dbReference>
<dbReference type="GO" id="GO:0003824">
    <property type="term" value="F:catalytic activity"/>
    <property type="evidence" value="ECO:0007669"/>
    <property type="project" value="InterPro"/>
</dbReference>
<reference evidence="3" key="2">
    <citation type="submission" date="2021-03" db="UniProtKB">
        <authorList>
            <consortium name="EnsemblPlants"/>
        </authorList>
    </citation>
    <scope>IDENTIFICATION</scope>
</reference>
<feature type="region of interest" description="Disordered" evidence="1">
    <location>
        <begin position="51"/>
        <end position="73"/>
    </location>
</feature>